<sequence>MIIKEIQQEVLSTVEEVLGEDVRAKVAAFFDKMNFNIDLKYSLEEVNEKIRAVRQEFFAVKNETVIPWVT</sequence>
<accession>A0A1I8ARM4</accession>
<evidence type="ECO:0000313" key="3">
    <source>
        <dbReference type="WBParaSite" id="L893_g8750.t1"/>
    </source>
</evidence>
<reference evidence="3" key="1">
    <citation type="submission" date="2016-11" db="UniProtKB">
        <authorList>
            <consortium name="WormBaseParasite"/>
        </authorList>
    </citation>
    <scope>IDENTIFICATION</scope>
</reference>
<feature type="coiled-coil region" evidence="1">
    <location>
        <begin position="36"/>
        <end position="63"/>
    </location>
</feature>
<dbReference type="WBParaSite" id="L893_g8750.t1">
    <property type="protein sequence ID" value="L893_g8750.t1"/>
    <property type="gene ID" value="L893_g8750"/>
</dbReference>
<keyword evidence="1" id="KW-0175">Coiled coil</keyword>
<dbReference type="Proteomes" id="UP000095287">
    <property type="component" value="Unplaced"/>
</dbReference>
<dbReference type="AlphaFoldDB" id="A0A1I8ARM4"/>
<evidence type="ECO:0000256" key="1">
    <source>
        <dbReference type="SAM" id="Coils"/>
    </source>
</evidence>
<name>A0A1I8ARM4_9BILA</name>
<proteinExistence type="predicted"/>
<keyword evidence="2" id="KW-1185">Reference proteome</keyword>
<evidence type="ECO:0000313" key="2">
    <source>
        <dbReference type="Proteomes" id="UP000095287"/>
    </source>
</evidence>
<organism evidence="2 3">
    <name type="scientific">Steinernema glaseri</name>
    <dbReference type="NCBI Taxonomy" id="37863"/>
    <lineage>
        <taxon>Eukaryota</taxon>
        <taxon>Metazoa</taxon>
        <taxon>Ecdysozoa</taxon>
        <taxon>Nematoda</taxon>
        <taxon>Chromadorea</taxon>
        <taxon>Rhabditida</taxon>
        <taxon>Tylenchina</taxon>
        <taxon>Panagrolaimomorpha</taxon>
        <taxon>Strongyloidoidea</taxon>
        <taxon>Steinernematidae</taxon>
        <taxon>Steinernema</taxon>
    </lineage>
</organism>
<protein>
    <submittedName>
        <fullName evidence="3">Glutamine synthetase</fullName>
    </submittedName>
</protein>